<dbReference type="SUPFAM" id="SSF50969">
    <property type="entry name" value="YVTN repeat-like/Quinoprotein amine dehydrogenase"/>
    <property type="match status" value="1"/>
</dbReference>
<reference evidence="1 2" key="1">
    <citation type="submission" date="2021-12" db="EMBL/GenBank/DDBJ databases">
        <title>Siccirubricoccus leaddurans sp. nov., a high concentration Zn2+ tolerance bacterium.</title>
        <authorList>
            <person name="Cao Y."/>
        </authorList>
    </citation>
    <scope>NUCLEOTIDE SEQUENCE [LARGE SCALE GENOMIC DNA]</scope>
    <source>
        <strain evidence="1 2">KC 17139</strain>
    </source>
</reference>
<sequence length="217" mass="23453">MHRRAAEILRDYGPFPEIDQVHGVSFDGHLVWFASGARLNALDPDSGELLRAIAVPAAAGTAFDGRYLYQIAEGLIRKIDPTSGQVLGSIRLPGEGGYSGMAWAEGSLWVGQYRNRRIHRIDPETGTVLRTIETQRVVTGVTWVEGELWHGSWEGEESALLRLDPRTGEALECLDLPPGMGVSGLEADAGGRFFYGGGSSGRLRAVRRPAGRKAGKG</sequence>
<dbReference type="EMBL" id="JAFIRR010000039">
    <property type="protein sequence ID" value="MCO6415910.1"/>
    <property type="molecule type" value="Genomic_DNA"/>
</dbReference>
<gene>
    <name evidence="1" type="ORF">JYK14_06930</name>
</gene>
<dbReference type="Proteomes" id="UP001523392">
    <property type="component" value="Unassembled WGS sequence"/>
</dbReference>
<evidence type="ECO:0000313" key="1">
    <source>
        <dbReference type="EMBL" id="MCO6415910.1"/>
    </source>
</evidence>
<evidence type="ECO:0000313" key="2">
    <source>
        <dbReference type="Proteomes" id="UP001523392"/>
    </source>
</evidence>
<dbReference type="InterPro" id="IPR015943">
    <property type="entry name" value="WD40/YVTN_repeat-like_dom_sf"/>
</dbReference>
<dbReference type="Gene3D" id="2.130.10.10">
    <property type="entry name" value="YVTN repeat-like/Quinoprotein amine dehydrogenase"/>
    <property type="match status" value="1"/>
</dbReference>
<accession>A0ABT1D1W6</accession>
<keyword evidence="2" id="KW-1185">Reference proteome</keyword>
<comment type="caution">
    <text evidence="1">The sequence shown here is derived from an EMBL/GenBank/DDBJ whole genome shotgun (WGS) entry which is preliminary data.</text>
</comment>
<dbReference type="InterPro" id="IPR011044">
    <property type="entry name" value="Quino_amine_DH_bsu"/>
</dbReference>
<name>A0ABT1D1W6_9PROT</name>
<proteinExistence type="predicted"/>
<dbReference type="RefSeq" id="WP_252952522.1">
    <property type="nucleotide sequence ID" value="NZ_JAFIRR010000039.1"/>
</dbReference>
<organism evidence="1 2">
    <name type="scientific">Siccirubricoccus soli</name>
    <dbReference type="NCBI Taxonomy" id="2899147"/>
    <lineage>
        <taxon>Bacteria</taxon>
        <taxon>Pseudomonadati</taxon>
        <taxon>Pseudomonadota</taxon>
        <taxon>Alphaproteobacteria</taxon>
        <taxon>Acetobacterales</taxon>
        <taxon>Roseomonadaceae</taxon>
        <taxon>Siccirubricoccus</taxon>
    </lineage>
</organism>
<protein>
    <submittedName>
        <fullName evidence="1">Glutamine cyclotransferase</fullName>
    </submittedName>
</protein>